<dbReference type="STRING" id="564608.C1MV09"/>
<dbReference type="OMA" id="GFRIPQE"/>
<dbReference type="InterPro" id="IPR051112">
    <property type="entry name" value="CWC26_splicing_factor"/>
</dbReference>
<dbReference type="OrthoDB" id="6022at2759"/>
<evidence type="ECO:0000256" key="2">
    <source>
        <dbReference type="SAM" id="MobiDB-lite"/>
    </source>
</evidence>
<evidence type="ECO:0000313" key="3">
    <source>
        <dbReference type="EMBL" id="EEH56416.1"/>
    </source>
</evidence>
<proteinExistence type="inferred from homology"/>
<dbReference type="GeneID" id="9684724"/>
<feature type="compositionally biased region" description="Basic and acidic residues" evidence="2">
    <location>
        <begin position="345"/>
        <end position="354"/>
    </location>
</feature>
<dbReference type="GO" id="GO:0070274">
    <property type="term" value="C:RES complex"/>
    <property type="evidence" value="ECO:0007669"/>
    <property type="project" value="TreeGrafter"/>
</dbReference>
<dbReference type="PANTHER" id="PTHR31809:SF0">
    <property type="entry name" value="BUD13 HOMOLOG"/>
    <property type="match status" value="1"/>
</dbReference>
<sequence>MSSKLDYLKRYLDGGGGDADAAAAGGGEKKKKRRKKDKPAGGLEIRAPDVGGVVVAKPVKVCSGIRVVDEDDESWKRKRDELEEARRREDETPTIVGGGDGDGAKTTNATRKYLGIREDGSGWAVVAEDDDATRANANAGVGRGGGGGGGGDDDDDDLSPPRPGRHDSDDDDDLSPPRPGRRHDSDDDDLSPPRPGRRHDSDDDQSPPRRRPGARRGGDDGGDGDLSPPRRGRGGSDGDLSPPRRRRRRGGESDSDSDSDADLSPPRRAPKPPSSGPTMTDGTTTGLVDAAVVVQEAAEKRAVARARITAMSDDVSGRGAATQFRDKATGQLIDLEEQKKRMELANARRKEPERPVWTQGIAQGRAASDAAEALRREADAPFARADIAPEAEDAQRAAVRFGDPMAHLARKKQQNAEISMPSVVAGISEEQLKKSGFRIPQEVPEHSWIRRGVGPPLNRYGIKPGRHWDGVDRSTGFEQEMFKAKNDRRSRDQSAWKYVQQVWE</sequence>
<dbReference type="eggNOG" id="KOG2654">
    <property type="taxonomic scope" value="Eukaryota"/>
</dbReference>
<dbReference type="GO" id="GO:0003723">
    <property type="term" value="F:RNA binding"/>
    <property type="evidence" value="ECO:0007669"/>
    <property type="project" value="TreeGrafter"/>
</dbReference>
<feature type="region of interest" description="Disordered" evidence="2">
    <location>
        <begin position="345"/>
        <end position="374"/>
    </location>
</feature>
<dbReference type="EMBL" id="GG663740">
    <property type="protein sequence ID" value="EEH56416.1"/>
    <property type="molecule type" value="Genomic_DNA"/>
</dbReference>
<feature type="compositionally biased region" description="Basic and acidic residues" evidence="2">
    <location>
        <begin position="74"/>
        <end position="91"/>
    </location>
</feature>
<dbReference type="Proteomes" id="UP000001876">
    <property type="component" value="Unassembled WGS sequence"/>
</dbReference>
<dbReference type="KEGG" id="mpp:MICPUCDRAFT_59012"/>
<protein>
    <submittedName>
        <fullName evidence="3">Predicted protein</fullName>
    </submittedName>
</protein>
<dbReference type="RefSeq" id="XP_003059284.1">
    <property type="nucleotide sequence ID" value="XM_003059238.1"/>
</dbReference>
<dbReference type="InterPro" id="IPR018609">
    <property type="entry name" value="Bud13"/>
</dbReference>
<dbReference type="AlphaFoldDB" id="C1MV09"/>
<organism evidence="4">
    <name type="scientific">Micromonas pusilla (strain CCMP1545)</name>
    <name type="common">Picoplanktonic green alga</name>
    <dbReference type="NCBI Taxonomy" id="564608"/>
    <lineage>
        <taxon>Eukaryota</taxon>
        <taxon>Viridiplantae</taxon>
        <taxon>Chlorophyta</taxon>
        <taxon>Mamiellophyceae</taxon>
        <taxon>Mamiellales</taxon>
        <taxon>Mamiellaceae</taxon>
        <taxon>Micromonas</taxon>
    </lineage>
</organism>
<keyword evidence="4" id="KW-1185">Reference proteome</keyword>
<dbReference type="GO" id="GO:0005684">
    <property type="term" value="C:U2-type spliceosomal complex"/>
    <property type="evidence" value="ECO:0007669"/>
    <property type="project" value="TreeGrafter"/>
</dbReference>
<comment type="similarity">
    <text evidence="1">Belongs to the CWC26 family.</text>
</comment>
<gene>
    <name evidence="3" type="ORF">MICPUCDRAFT_59012</name>
</gene>
<name>C1MV09_MICPC</name>
<dbReference type="PANTHER" id="PTHR31809">
    <property type="entry name" value="BUD13 HOMOLOG"/>
    <property type="match status" value="1"/>
</dbReference>
<dbReference type="GO" id="GO:0000398">
    <property type="term" value="P:mRNA splicing, via spliceosome"/>
    <property type="evidence" value="ECO:0007669"/>
    <property type="project" value="TreeGrafter"/>
</dbReference>
<feature type="region of interest" description="Disordered" evidence="2">
    <location>
        <begin position="70"/>
        <end position="107"/>
    </location>
</feature>
<evidence type="ECO:0000313" key="4">
    <source>
        <dbReference type="Proteomes" id="UP000001876"/>
    </source>
</evidence>
<reference evidence="3 4" key="1">
    <citation type="journal article" date="2009" name="Science">
        <title>Green evolution and dynamic adaptations revealed by genomes of the marine picoeukaryotes Micromonas.</title>
        <authorList>
            <person name="Worden A.Z."/>
            <person name="Lee J.H."/>
            <person name="Mock T."/>
            <person name="Rouze P."/>
            <person name="Simmons M.P."/>
            <person name="Aerts A.L."/>
            <person name="Allen A.E."/>
            <person name="Cuvelier M.L."/>
            <person name="Derelle E."/>
            <person name="Everett M.V."/>
            <person name="Foulon E."/>
            <person name="Grimwood J."/>
            <person name="Gundlach H."/>
            <person name="Henrissat B."/>
            <person name="Napoli C."/>
            <person name="McDonald S.M."/>
            <person name="Parker M.S."/>
            <person name="Rombauts S."/>
            <person name="Salamov A."/>
            <person name="Von Dassow P."/>
            <person name="Badger J.H."/>
            <person name="Coutinho P.M."/>
            <person name="Demir E."/>
            <person name="Dubchak I."/>
            <person name="Gentemann C."/>
            <person name="Eikrem W."/>
            <person name="Gready J.E."/>
            <person name="John U."/>
            <person name="Lanier W."/>
            <person name="Lindquist E.A."/>
            <person name="Lucas S."/>
            <person name="Mayer K.F."/>
            <person name="Moreau H."/>
            <person name="Not F."/>
            <person name="Otillar R."/>
            <person name="Panaud O."/>
            <person name="Pangilinan J."/>
            <person name="Paulsen I."/>
            <person name="Piegu B."/>
            <person name="Poliakov A."/>
            <person name="Robbens S."/>
            <person name="Schmutz J."/>
            <person name="Toulza E."/>
            <person name="Wyss T."/>
            <person name="Zelensky A."/>
            <person name="Zhou K."/>
            <person name="Armbrust E.V."/>
            <person name="Bhattacharya D."/>
            <person name="Goodenough U.W."/>
            <person name="Van de Peer Y."/>
            <person name="Grigoriev I.V."/>
        </authorList>
    </citation>
    <scope>NUCLEOTIDE SEQUENCE [LARGE SCALE GENOMIC DNA]</scope>
    <source>
        <strain evidence="3 4">CCMP1545</strain>
    </source>
</reference>
<evidence type="ECO:0000256" key="1">
    <source>
        <dbReference type="ARBA" id="ARBA00011069"/>
    </source>
</evidence>
<feature type="region of interest" description="Disordered" evidence="2">
    <location>
        <begin position="135"/>
        <end position="287"/>
    </location>
</feature>
<dbReference type="Pfam" id="PF09736">
    <property type="entry name" value="Bud13"/>
    <property type="match status" value="1"/>
</dbReference>
<accession>C1MV09</accession>
<feature type="compositionally biased region" description="Gly residues" evidence="2">
    <location>
        <begin position="141"/>
        <end position="150"/>
    </location>
</feature>
<feature type="region of interest" description="Disordered" evidence="2">
    <location>
        <begin position="11"/>
        <end position="44"/>
    </location>
</feature>